<feature type="compositionally biased region" description="Polar residues" evidence="1">
    <location>
        <begin position="50"/>
        <end position="59"/>
    </location>
</feature>
<gene>
    <name evidence="2" type="ORF">H5411_03530</name>
</gene>
<comment type="caution">
    <text evidence="2">The sequence shown here is derived from an EMBL/GenBank/DDBJ whole genome shotgun (WGS) entry which is preliminary data.</text>
</comment>
<dbReference type="EMBL" id="JACJHR010000003">
    <property type="protein sequence ID" value="MBB2498210.1"/>
    <property type="molecule type" value="Genomic_DNA"/>
</dbReference>
<reference evidence="2 3" key="1">
    <citation type="submission" date="2020-08" db="EMBL/GenBank/DDBJ databases">
        <title>Amycolatopsis echigonensis JCM 21831.</title>
        <authorList>
            <person name="Tedsree N."/>
            <person name="Kuncharoen N."/>
            <person name="Likhitwitayawuid K."/>
            <person name="Tanasupawat S."/>
        </authorList>
    </citation>
    <scope>NUCLEOTIDE SEQUENCE [LARGE SCALE GENOMIC DNA]</scope>
    <source>
        <strain evidence="2 3">JCM 21831</strain>
    </source>
</reference>
<organism evidence="2 3">
    <name type="scientific">Amycolatopsis echigonensis</name>
    <dbReference type="NCBI Taxonomy" id="2576905"/>
    <lineage>
        <taxon>Bacteria</taxon>
        <taxon>Bacillati</taxon>
        <taxon>Actinomycetota</taxon>
        <taxon>Actinomycetes</taxon>
        <taxon>Pseudonocardiales</taxon>
        <taxon>Pseudonocardiaceae</taxon>
        <taxon>Amycolatopsis</taxon>
    </lineage>
</organism>
<evidence type="ECO:0000313" key="2">
    <source>
        <dbReference type="EMBL" id="MBB2498210.1"/>
    </source>
</evidence>
<feature type="region of interest" description="Disordered" evidence="1">
    <location>
        <begin position="50"/>
        <end position="99"/>
    </location>
</feature>
<accession>A0A8E2AZI1</accession>
<protein>
    <submittedName>
        <fullName evidence="2">Uncharacterized protein</fullName>
    </submittedName>
</protein>
<sequence>MKIGCNPPRRSCRPRIMRYSRKLIGTTRLAGAALVLTMAAACGGPTNMANAPASGSETAPQGGSASSSPSVPPPGKPQFDPPRGAVRVPDNRVDGTALPKTFPKEVYSDNGGTVLVVRAEEGGCGHALGEAVAQTAQKVVVDLSETKAQTGQMCTMDLRHPVISVALGAPLGERTVVLKQSPPR</sequence>
<evidence type="ECO:0000313" key="3">
    <source>
        <dbReference type="Proteomes" id="UP000550260"/>
    </source>
</evidence>
<feature type="compositionally biased region" description="Low complexity" evidence="1">
    <location>
        <begin position="60"/>
        <end position="69"/>
    </location>
</feature>
<proteinExistence type="predicted"/>
<feature type="compositionally biased region" description="Pro residues" evidence="1">
    <location>
        <begin position="70"/>
        <end position="80"/>
    </location>
</feature>
<name>A0A8E2AZI1_9PSEU</name>
<dbReference type="AlphaFoldDB" id="A0A8E2AZI1"/>
<evidence type="ECO:0000256" key="1">
    <source>
        <dbReference type="SAM" id="MobiDB-lite"/>
    </source>
</evidence>
<dbReference type="Proteomes" id="UP000550260">
    <property type="component" value="Unassembled WGS sequence"/>
</dbReference>